<evidence type="ECO:0000313" key="1">
    <source>
        <dbReference type="EMBL" id="MEF3318759.1"/>
    </source>
</evidence>
<evidence type="ECO:0000313" key="2">
    <source>
        <dbReference type="Proteomes" id="UP001328425"/>
    </source>
</evidence>
<protein>
    <submittedName>
        <fullName evidence="1">Uncharacterized protein</fullName>
    </submittedName>
</protein>
<sequence>MPKERETKRQKFVRLAEARTNKIIDMLQLLGNCSNSSAYDYTQEDVDKIFSAIESEVKESRKKFNKIASKKSKRFTLD</sequence>
<name>A0ABU7XBV3_9FIRM</name>
<dbReference type="RefSeq" id="WP_332087759.1">
    <property type="nucleotide sequence ID" value="NZ_JARBCY010000052.1"/>
</dbReference>
<accession>A0ABU7XBV3</accession>
<dbReference type="EMBL" id="JARBCY010000052">
    <property type="protein sequence ID" value="MEF3318759.1"/>
    <property type="molecule type" value="Genomic_DNA"/>
</dbReference>
<dbReference type="Proteomes" id="UP001328425">
    <property type="component" value="Unassembled WGS sequence"/>
</dbReference>
<organism evidence="1 2">
    <name type="scientific">Peptoniphilus grossensis</name>
    <dbReference type="NCBI Taxonomy" id="1465756"/>
    <lineage>
        <taxon>Bacteria</taxon>
        <taxon>Bacillati</taxon>
        <taxon>Bacillota</taxon>
        <taxon>Tissierellia</taxon>
        <taxon>Tissierellales</taxon>
        <taxon>Peptoniphilaceae</taxon>
        <taxon>Peptoniphilus</taxon>
    </lineage>
</organism>
<keyword evidence="2" id="KW-1185">Reference proteome</keyword>
<gene>
    <name evidence="1" type="ORF">PV361_08590</name>
</gene>
<comment type="caution">
    <text evidence="1">The sequence shown here is derived from an EMBL/GenBank/DDBJ whole genome shotgun (WGS) entry which is preliminary data.</text>
</comment>
<proteinExistence type="predicted"/>
<reference evidence="1 2" key="1">
    <citation type="submission" date="2022-11" db="EMBL/GenBank/DDBJ databases">
        <title>The First Case of Preauricular Fistular Abscess Caused by Peptoniphilus grossensis.</title>
        <authorList>
            <person name="Byun J.-H."/>
        </authorList>
    </citation>
    <scope>NUCLEOTIDE SEQUENCE [LARGE SCALE GENOMIC DNA]</scope>
    <source>
        <strain evidence="1 2">GYB008</strain>
    </source>
</reference>